<evidence type="ECO:0000313" key="1">
    <source>
        <dbReference type="EMBL" id="KAJ9066258.1"/>
    </source>
</evidence>
<keyword evidence="2" id="KW-1185">Reference proteome</keyword>
<accession>A0ACC2SVA3</accession>
<dbReference type="Proteomes" id="UP001165960">
    <property type="component" value="Unassembled WGS sequence"/>
</dbReference>
<comment type="caution">
    <text evidence="1">The sequence shown here is derived from an EMBL/GenBank/DDBJ whole genome shotgun (WGS) entry which is preliminary data.</text>
</comment>
<sequence>MTGWQCSHEFHGVQGRFKVGFFNKVIIRHGRLQGLSLQIGHVGALISRDRCCDTVASRLIEKHLGCDLCGITSPVAWNYNWASRCLHPKDGDVYYKYQPLSNPASMKRFTFALLICPLYSKALNDGDISTTPRHQEAVMARTKKPIDLTFPYFNPSQVDQSHLSPIDLTLTWPFTCVAASHPTIKLTLDPNAIKAGADISSNPNLGFQIHGIKGEEHILINPNPDEITRENYTGITYTSTKEIQADEFKLSFLYFSQKVPNATVSTTHFEVELLCKNQTLLKYIKAQNHAVVLKVNSASTSTAGAALAAFTSLLLFA</sequence>
<name>A0ACC2SVA3_9FUNG</name>
<organism evidence="1 2">
    <name type="scientific">Entomophthora muscae</name>
    <dbReference type="NCBI Taxonomy" id="34485"/>
    <lineage>
        <taxon>Eukaryota</taxon>
        <taxon>Fungi</taxon>
        <taxon>Fungi incertae sedis</taxon>
        <taxon>Zoopagomycota</taxon>
        <taxon>Entomophthoromycotina</taxon>
        <taxon>Entomophthoromycetes</taxon>
        <taxon>Entomophthorales</taxon>
        <taxon>Entomophthoraceae</taxon>
        <taxon>Entomophthora</taxon>
    </lineage>
</organism>
<reference evidence="1" key="1">
    <citation type="submission" date="2022-04" db="EMBL/GenBank/DDBJ databases">
        <title>Genome of the entomopathogenic fungus Entomophthora muscae.</title>
        <authorList>
            <person name="Elya C."/>
            <person name="Lovett B.R."/>
            <person name="Lee E."/>
            <person name="Macias A.M."/>
            <person name="Hajek A.E."/>
            <person name="De Bivort B.L."/>
            <person name="Kasson M.T."/>
            <person name="De Fine Licht H.H."/>
            <person name="Stajich J.E."/>
        </authorList>
    </citation>
    <scope>NUCLEOTIDE SEQUENCE</scope>
    <source>
        <strain evidence="1">Berkeley</strain>
    </source>
</reference>
<proteinExistence type="predicted"/>
<gene>
    <name evidence="1" type="ORF">DSO57_1011365</name>
</gene>
<protein>
    <submittedName>
        <fullName evidence="1">Uncharacterized protein</fullName>
    </submittedName>
</protein>
<dbReference type="EMBL" id="QTSX02004299">
    <property type="protein sequence ID" value="KAJ9066258.1"/>
    <property type="molecule type" value="Genomic_DNA"/>
</dbReference>
<evidence type="ECO:0000313" key="2">
    <source>
        <dbReference type="Proteomes" id="UP001165960"/>
    </source>
</evidence>